<dbReference type="Gene3D" id="3.20.20.150">
    <property type="entry name" value="Divalent-metal-dependent TIM barrel enzymes"/>
    <property type="match status" value="1"/>
</dbReference>
<dbReference type="Proteomes" id="UP001368500">
    <property type="component" value="Unassembled WGS sequence"/>
</dbReference>
<dbReference type="Pfam" id="PF01261">
    <property type="entry name" value="AP_endonuc_2"/>
    <property type="match status" value="1"/>
</dbReference>
<gene>
    <name evidence="2" type="ORF">AACH11_21210</name>
</gene>
<protein>
    <submittedName>
        <fullName evidence="2">TIM barrel protein</fullName>
    </submittedName>
</protein>
<dbReference type="InterPro" id="IPR050312">
    <property type="entry name" value="IolE/XylAMocC-like"/>
</dbReference>
<dbReference type="EMBL" id="JBBUTF010000025">
    <property type="protein sequence ID" value="MEK8028486.1"/>
    <property type="molecule type" value="Genomic_DNA"/>
</dbReference>
<proteinExistence type="predicted"/>
<reference evidence="2 3" key="1">
    <citation type="submission" date="2024-04" db="EMBL/GenBank/DDBJ databases">
        <title>Novel species of the genus Ideonella isolated from streams.</title>
        <authorList>
            <person name="Lu H."/>
        </authorList>
    </citation>
    <scope>NUCLEOTIDE SEQUENCE [LARGE SCALE GENOMIC DNA]</scope>
    <source>
        <strain evidence="2 3">BYS139W</strain>
    </source>
</reference>
<dbReference type="SUPFAM" id="SSF51658">
    <property type="entry name" value="Xylose isomerase-like"/>
    <property type="match status" value="1"/>
</dbReference>
<name>A0ABU9BFL7_9BURK</name>
<dbReference type="PANTHER" id="PTHR12110">
    <property type="entry name" value="HYDROXYPYRUVATE ISOMERASE"/>
    <property type="match status" value="1"/>
</dbReference>
<dbReference type="RefSeq" id="WP_341376273.1">
    <property type="nucleotide sequence ID" value="NZ_JBBUTF010000025.1"/>
</dbReference>
<accession>A0ABU9BFL7</accession>
<evidence type="ECO:0000259" key="1">
    <source>
        <dbReference type="Pfam" id="PF01261"/>
    </source>
</evidence>
<comment type="caution">
    <text evidence="2">The sequence shown here is derived from an EMBL/GenBank/DDBJ whole genome shotgun (WGS) entry which is preliminary data.</text>
</comment>
<sequence length="278" mass="29673">MTAMTPPPLSLAQLVSLPSPPPELLRLAAATGCTGVGLRLRPSAPGGPFHDLIGDPALLRQTQAVMRDTGVRILDLEVLRLTPEVRIADFEPLLATGQALGARHLLVSGEDGEPQRLRANFHALCEAAAAHGLSADLEFMPWTAVSCLREAVAVLRDVDHPAAGLLVDALHLFRSDSPLDELAQVPAHWLHYAQICDARRPAPTRTEDLIHDARQDRLLPGEGDFPLADLLALLPPTLPLSIEIPSVRRLQALGAPAWAAQAAQAVRALLARTGRAPG</sequence>
<organism evidence="2 3">
    <name type="scientific">Pseudaquabacterium rugosum</name>
    <dbReference type="NCBI Taxonomy" id="2984194"/>
    <lineage>
        <taxon>Bacteria</taxon>
        <taxon>Pseudomonadati</taxon>
        <taxon>Pseudomonadota</taxon>
        <taxon>Betaproteobacteria</taxon>
        <taxon>Burkholderiales</taxon>
        <taxon>Sphaerotilaceae</taxon>
        <taxon>Pseudaquabacterium</taxon>
    </lineage>
</organism>
<keyword evidence="3" id="KW-1185">Reference proteome</keyword>
<feature type="domain" description="Xylose isomerase-like TIM barrel" evidence="1">
    <location>
        <begin position="25"/>
        <end position="267"/>
    </location>
</feature>
<dbReference type="InterPro" id="IPR013022">
    <property type="entry name" value="Xyl_isomerase-like_TIM-brl"/>
</dbReference>
<dbReference type="InterPro" id="IPR036237">
    <property type="entry name" value="Xyl_isomerase-like_sf"/>
</dbReference>
<evidence type="ECO:0000313" key="2">
    <source>
        <dbReference type="EMBL" id="MEK8028486.1"/>
    </source>
</evidence>
<evidence type="ECO:0000313" key="3">
    <source>
        <dbReference type="Proteomes" id="UP001368500"/>
    </source>
</evidence>
<dbReference type="PANTHER" id="PTHR12110:SF48">
    <property type="entry name" value="BLL3656 PROTEIN"/>
    <property type="match status" value="1"/>
</dbReference>